<dbReference type="SMART" id="SM00342">
    <property type="entry name" value="HTH_ARAC"/>
    <property type="match status" value="1"/>
</dbReference>
<evidence type="ECO:0000256" key="2">
    <source>
        <dbReference type="ARBA" id="ARBA00023125"/>
    </source>
</evidence>
<dbReference type="InterPro" id="IPR050204">
    <property type="entry name" value="AraC_XylS_family_regulators"/>
</dbReference>
<evidence type="ECO:0000313" key="5">
    <source>
        <dbReference type="EMBL" id="TDR90232.1"/>
    </source>
</evidence>
<gene>
    <name evidence="5" type="ORF">EV668_3074</name>
</gene>
<dbReference type="PANTHER" id="PTHR46796:SF6">
    <property type="entry name" value="ARAC SUBFAMILY"/>
    <property type="match status" value="1"/>
</dbReference>
<evidence type="ECO:0000259" key="4">
    <source>
        <dbReference type="PROSITE" id="PS01124"/>
    </source>
</evidence>
<dbReference type="Pfam" id="PF14525">
    <property type="entry name" value="AraC_binding_2"/>
    <property type="match status" value="1"/>
</dbReference>
<evidence type="ECO:0000256" key="1">
    <source>
        <dbReference type="ARBA" id="ARBA00023015"/>
    </source>
</evidence>
<dbReference type="PROSITE" id="PS01124">
    <property type="entry name" value="HTH_ARAC_FAMILY_2"/>
    <property type="match status" value="1"/>
</dbReference>
<dbReference type="RefSeq" id="WP_133771457.1">
    <property type="nucleotide sequence ID" value="NZ_SNZR01000013.1"/>
</dbReference>
<feature type="domain" description="HTH araC/xylS-type" evidence="4">
    <location>
        <begin position="212"/>
        <end position="312"/>
    </location>
</feature>
<keyword evidence="2" id="KW-0238">DNA-binding</keyword>
<dbReference type="Gene3D" id="1.10.10.60">
    <property type="entry name" value="Homeodomain-like"/>
    <property type="match status" value="1"/>
</dbReference>
<sequence length="339" mass="37560">MSATEIGLSTDMVDRSVRTEFWRDVSSILYDITPVDDGRAQELTGSVQSQPFGSMILGHTTFNRQICRRTPKIIVRSALDFYIVQLVLSGDYRGDFNGVNFHARPGDVFILDLAQVLDSEKEAGARISLVLPRPVLDKCLPGRRLHGLILDRRRATTRLLADYLIGIEKVVGDLAPNEIPAVQESVSVLLASAVEGAGEHRAPLTVSRPMRQRILYYIDSNLGDPLLGPDRVMRRFRVSRSHLYRAFEPDGGVARIIRAKRLDHAYHLLRGSAGGRVSVKEVARRCGISEGTDFAKSFKVRFGLTPSQLRGVAATARSEPQGPFLLHEHLLTEAARNGL</sequence>
<dbReference type="InterPro" id="IPR009057">
    <property type="entry name" value="Homeodomain-like_sf"/>
</dbReference>
<name>A0A4R7BYA2_9HYPH</name>
<proteinExistence type="predicted"/>
<keyword evidence="1" id="KW-0805">Transcription regulation</keyword>
<protein>
    <submittedName>
        <fullName evidence="5">AraC family transcriptional regulator</fullName>
    </submittedName>
</protein>
<dbReference type="InterPro" id="IPR035418">
    <property type="entry name" value="AraC-bd_2"/>
</dbReference>
<keyword evidence="6" id="KW-1185">Reference proteome</keyword>
<dbReference type="GO" id="GO:0043565">
    <property type="term" value="F:sequence-specific DNA binding"/>
    <property type="evidence" value="ECO:0007669"/>
    <property type="project" value="InterPro"/>
</dbReference>
<organism evidence="5 6">
    <name type="scientific">Enterovirga rhinocerotis</name>
    <dbReference type="NCBI Taxonomy" id="1339210"/>
    <lineage>
        <taxon>Bacteria</taxon>
        <taxon>Pseudomonadati</taxon>
        <taxon>Pseudomonadota</taxon>
        <taxon>Alphaproteobacteria</taxon>
        <taxon>Hyphomicrobiales</taxon>
        <taxon>Methylobacteriaceae</taxon>
        <taxon>Enterovirga</taxon>
    </lineage>
</organism>
<keyword evidence="3" id="KW-0804">Transcription</keyword>
<dbReference type="Proteomes" id="UP000295122">
    <property type="component" value="Unassembled WGS sequence"/>
</dbReference>
<dbReference type="AlphaFoldDB" id="A0A4R7BYA2"/>
<dbReference type="OrthoDB" id="7904253at2"/>
<evidence type="ECO:0000313" key="6">
    <source>
        <dbReference type="Proteomes" id="UP000295122"/>
    </source>
</evidence>
<dbReference type="GO" id="GO:0003700">
    <property type="term" value="F:DNA-binding transcription factor activity"/>
    <property type="evidence" value="ECO:0007669"/>
    <property type="project" value="InterPro"/>
</dbReference>
<reference evidence="5 6" key="1">
    <citation type="submission" date="2019-03" db="EMBL/GenBank/DDBJ databases">
        <title>Genomic Encyclopedia of Type Strains, Phase IV (KMG-IV): sequencing the most valuable type-strain genomes for metagenomic binning, comparative biology and taxonomic classification.</title>
        <authorList>
            <person name="Goeker M."/>
        </authorList>
    </citation>
    <scope>NUCLEOTIDE SEQUENCE [LARGE SCALE GENOMIC DNA]</scope>
    <source>
        <strain evidence="5 6">DSM 25903</strain>
    </source>
</reference>
<dbReference type="EMBL" id="SNZR01000013">
    <property type="protein sequence ID" value="TDR90232.1"/>
    <property type="molecule type" value="Genomic_DNA"/>
</dbReference>
<dbReference type="InterPro" id="IPR018060">
    <property type="entry name" value="HTH_AraC"/>
</dbReference>
<comment type="caution">
    <text evidence="5">The sequence shown here is derived from an EMBL/GenBank/DDBJ whole genome shotgun (WGS) entry which is preliminary data.</text>
</comment>
<dbReference type="PANTHER" id="PTHR46796">
    <property type="entry name" value="HTH-TYPE TRANSCRIPTIONAL ACTIVATOR RHAS-RELATED"/>
    <property type="match status" value="1"/>
</dbReference>
<evidence type="ECO:0000256" key="3">
    <source>
        <dbReference type="ARBA" id="ARBA00023163"/>
    </source>
</evidence>
<dbReference type="Pfam" id="PF12833">
    <property type="entry name" value="HTH_18"/>
    <property type="match status" value="1"/>
</dbReference>
<accession>A0A4R7BYA2</accession>
<dbReference type="SUPFAM" id="SSF46689">
    <property type="entry name" value="Homeodomain-like"/>
    <property type="match status" value="1"/>
</dbReference>